<dbReference type="AlphaFoldDB" id="A0A6A5Y777"/>
<feature type="domain" description="SGS" evidence="3">
    <location>
        <begin position="304"/>
        <end position="410"/>
    </location>
</feature>
<feature type="compositionally biased region" description="Basic and acidic residues" evidence="2">
    <location>
        <begin position="324"/>
        <end position="337"/>
    </location>
</feature>
<feature type="region of interest" description="Disordered" evidence="2">
    <location>
        <begin position="373"/>
        <end position="410"/>
    </location>
</feature>
<feature type="compositionally biased region" description="Polar residues" evidence="2">
    <location>
        <begin position="377"/>
        <end position="394"/>
    </location>
</feature>
<evidence type="ECO:0000313" key="5">
    <source>
        <dbReference type="EMBL" id="KAF2021136.1"/>
    </source>
</evidence>
<name>A0A6A5Y777_9PLEO</name>
<dbReference type="InterPro" id="IPR011990">
    <property type="entry name" value="TPR-like_helical_dom_sf"/>
</dbReference>
<dbReference type="RefSeq" id="XP_033389475.1">
    <property type="nucleotide sequence ID" value="XM_033521316.1"/>
</dbReference>
<dbReference type="Proteomes" id="UP000799778">
    <property type="component" value="Unassembled WGS sequence"/>
</dbReference>
<dbReference type="Gene3D" id="1.25.40.10">
    <property type="entry name" value="Tetratricopeptide repeat domain"/>
    <property type="match status" value="1"/>
</dbReference>
<dbReference type="GO" id="GO:0051087">
    <property type="term" value="F:protein-folding chaperone binding"/>
    <property type="evidence" value="ECO:0007669"/>
    <property type="project" value="InterPro"/>
</dbReference>
<dbReference type="PROSITE" id="PS51048">
    <property type="entry name" value="SGS"/>
    <property type="match status" value="1"/>
</dbReference>
<evidence type="ECO:0000259" key="3">
    <source>
        <dbReference type="PROSITE" id="PS51048"/>
    </source>
</evidence>
<gene>
    <name evidence="5" type="ORF">BU24DRAFT_15493</name>
</gene>
<sequence length="410" mass="44932">MDQAARGATALANSNYDEAIKEYTSAIGVNPSAARYYIQRSTAYQRSSRYADALADAETAAFLAYKRASRDLIKDAQLRRGIALYFTERYADAKFVLDIVRKMDDKEKSLAIWESKVSKKLEGLEEGDERGKLTAKEKPEVEDPSEKKKTASTAASSVNAVKEEKAAVAPAPVVPTPPSKIKHDWYQNNENVYFTLLAKGVPKESATVDIANTSLSISFPAPGGSEFAYSVEPLWAEIDPSQSSFTIKATKIEVTLKKAAPGIKWHALEGDSDALPATTNAADTNKSTIPLHILKSNTQDKPPAYPTSSRKGAKNWDKLAADLTKKKAKDDDTTTKGDDDDDAGVDDYEEGDETSRFFKHLYKDATPDQQRAMMKSYQESGGTVLSTDWSQVGSKTIVPEPPEGMEAKKY</sequence>
<dbReference type="PANTHER" id="PTHR45862">
    <property type="entry name" value="PROTEIN SGT1 HOMOLOG"/>
    <property type="match status" value="1"/>
</dbReference>
<dbReference type="InterPro" id="IPR008978">
    <property type="entry name" value="HSP20-like_chaperone"/>
</dbReference>
<comment type="similarity">
    <text evidence="1">Belongs to the SGT1 family.</text>
</comment>
<keyword evidence="6" id="KW-1185">Reference proteome</keyword>
<dbReference type="InterPro" id="IPR007052">
    <property type="entry name" value="CS_dom"/>
</dbReference>
<dbReference type="SUPFAM" id="SSF48452">
    <property type="entry name" value="TPR-like"/>
    <property type="match status" value="1"/>
</dbReference>
<proteinExistence type="inferred from homology"/>
<dbReference type="CDD" id="cd06466">
    <property type="entry name" value="p23_CS_SGT1_like"/>
    <property type="match status" value="1"/>
</dbReference>
<dbReference type="Pfam" id="PF05002">
    <property type="entry name" value="SGS"/>
    <property type="match status" value="1"/>
</dbReference>
<dbReference type="Pfam" id="PF04969">
    <property type="entry name" value="CS"/>
    <property type="match status" value="1"/>
</dbReference>
<evidence type="ECO:0000256" key="2">
    <source>
        <dbReference type="SAM" id="MobiDB-lite"/>
    </source>
</evidence>
<feature type="compositionally biased region" description="Low complexity" evidence="2">
    <location>
        <begin position="151"/>
        <end position="160"/>
    </location>
</feature>
<dbReference type="EMBL" id="ML978066">
    <property type="protein sequence ID" value="KAF2021136.1"/>
    <property type="molecule type" value="Genomic_DNA"/>
</dbReference>
<protein>
    <submittedName>
        <fullName evidence="5">SGS-domain-containing protein</fullName>
    </submittedName>
</protein>
<organism evidence="5 6">
    <name type="scientific">Aaosphaeria arxii CBS 175.79</name>
    <dbReference type="NCBI Taxonomy" id="1450172"/>
    <lineage>
        <taxon>Eukaryota</taxon>
        <taxon>Fungi</taxon>
        <taxon>Dikarya</taxon>
        <taxon>Ascomycota</taxon>
        <taxon>Pezizomycotina</taxon>
        <taxon>Dothideomycetes</taxon>
        <taxon>Pleosporomycetidae</taxon>
        <taxon>Pleosporales</taxon>
        <taxon>Pleosporales incertae sedis</taxon>
        <taxon>Aaosphaeria</taxon>
    </lineage>
</organism>
<dbReference type="InterPro" id="IPR044563">
    <property type="entry name" value="Sgt1-like"/>
</dbReference>
<feature type="region of interest" description="Disordered" evidence="2">
    <location>
        <begin position="124"/>
        <end position="175"/>
    </location>
</feature>
<feature type="region of interest" description="Disordered" evidence="2">
    <location>
        <begin position="324"/>
        <end position="350"/>
    </location>
</feature>
<feature type="compositionally biased region" description="Acidic residues" evidence="2">
    <location>
        <begin position="338"/>
        <end position="350"/>
    </location>
</feature>
<dbReference type="SUPFAM" id="SSF49764">
    <property type="entry name" value="HSP20-like chaperones"/>
    <property type="match status" value="1"/>
</dbReference>
<dbReference type="GeneID" id="54278713"/>
<feature type="compositionally biased region" description="Basic and acidic residues" evidence="2">
    <location>
        <begin position="124"/>
        <end position="149"/>
    </location>
</feature>
<evidence type="ECO:0000259" key="4">
    <source>
        <dbReference type="PROSITE" id="PS51203"/>
    </source>
</evidence>
<dbReference type="PROSITE" id="PS51203">
    <property type="entry name" value="CS"/>
    <property type="match status" value="1"/>
</dbReference>
<reference evidence="5" key="1">
    <citation type="journal article" date="2020" name="Stud. Mycol.">
        <title>101 Dothideomycetes genomes: a test case for predicting lifestyles and emergence of pathogens.</title>
        <authorList>
            <person name="Haridas S."/>
            <person name="Albert R."/>
            <person name="Binder M."/>
            <person name="Bloem J."/>
            <person name="Labutti K."/>
            <person name="Salamov A."/>
            <person name="Andreopoulos B."/>
            <person name="Baker S."/>
            <person name="Barry K."/>
            <person name="Bills G."/>
            <person name="Bluhm B."/>
            <person name="Cannon C."/>
            <person name="Castanera R."/>
            <person name="Culley D."/>
            <person name="Daum C."/>
            <person name="Ezra D."/>
            <person name="Gonzalez J."/>
            <person name="Henrissat B."/>
            <person name="Kuo A."/>
            <person name="Liang C."/>
            <person name="Lipzen A."/>
            <person name="Lutzoni F."/>
            <person name="Magnuson J."/>
            <person name="Mondo S."/>
            <person name="Nolan M."/>
            <person name="Ohm R."/>
            <person name="Pangilinan J."/>
            <person name="Park H.-J."/>
            <person name="Ramirez L."/>
            <person name="Alfaro M."/>
            <person name="Sun H."/>
            <person name="Tritt A."/>
            <person name="Yoshinaga Y."/>
            <person name="Zwiers L.-H."/>
            <person name="Turgeon B."/>
            <person name="Goodwin S."/>
            <person name="Spatafora J."/>
            <person name="Crous P."/>
            <person name="Grigoriev I."/>
        </authorList>
    </citation>
    <scope>NUCLEOTIDE SEQUENCE</scope>
    <source>
        <strain evidence="5">CBS 175.79</strain>
    </source>
</reference>
<evidence type="ECO:0000256" key="1">
    <source>
        <dbReference type="ARBA" id="ARBA00008509"/>
    </source>
</evidence>
<evidence type="ECO:0000313" key="6">
    <source>
        <dbReference type="Proteomes" id="UP000799778"/>
    </source>
</evidence>
<dbReference type="Gene3D" id="2.60.40.790">
    <property type="match status" value="1"/>
</dbReference>
<accession>A0A6A5Y777</accession>
<feature type="domain" description="CS" evidence="4">
    <location>
        <begin position="178"/>
        <end position="269"/>
    </location>
</feature>
<dbReference type="InterPro" id="IPR007699">
    <property type="entry name" value="SGS_dom"/>
</dbReference>
<dbReference type="OrthoDB" id="1898560at2759"/>